<feature type="region of interest" description="Disordered" evidence="1">
    <location>
        <begin position="1"/>
        <end position="29"/>
    </location>
</feature>
<evidence type="ECO:0000256" key="1">
    <source>
        <dbReference type="SAM" id="MobiDB-lite"/>
    </source>
</evidence>
<protein>
    <submittedName>
        <fullName evidence="2">Uncharacterized protein</fullName>
    </submittedName>
</protein>
<sequence>MTLWGNLEPGAGHMVHSQTPPPQRNASMTEPGMFRWLKSSKTEFEGKAVQTTTHQLGSESTVVSWMVMCLPMQRD</sequence>
<keyword evidence="3" id="KW-1185">Reference proteome</keyword>
<organism evidence="2 3">
    <name type="scientific">Synaphobranchus kaupii</name>
    <name type="common">Kaup's arrowtooth eel</name>
    <dbReference type="NCBI Taxonomy" id="118154"/>
    <lineage>
        <taxon>Eukaryota</taxon>
        <taxon>Metazoa</taxon>
        <taxon>Chordata</taxon>
        <taxon>Craniata</taxon>
        <taxon>Vertebrata</taxon>
        <taxon>Euteleostomi</taxon>
        <taxon>Actinopterygii</taxon>
        <taxon>Neopterygii</taxon>
        <taxon>Teleostei</taxon>
        <taxon>Anguilliformes</taxon>
        <taxon>Synaphobranchidae</taxon>
        <taxon>Synaphobranchus</taxon>
    </lineage>
</organism>
<comment type="caution">
    <text evidence="2">The sequence shown here is derived from an EMBL/GenBank/DDBJ whole genome shotgun (WGS) entry which is preliminary data.</text>
</comment>
<accession>A0A9Q1IJW1</accession>
<dbReference type="AlphaFoldDB" id="A0A9Q1IJW1"/>
<dbReference type="Proteomes" id="UP001152622">
    <property type="component" value="Chromosome 13"/>
</dbReference>
<gene>
    <name evidence="2" type="ORF">SKAU_G00306450</name>
</gene>
<name>A0A9Q1IJW1_SYNKA</name>
<proteinExistence type="predicted"/>
<evidence type="ECO:0000313" key="3">
    <source>
        <dbReference type="Proteomes" id="UP001152622"/>
    </source>
</evidence>
<evidence type="ECO:0000313" key="2">
    <source>
        <dbReference type="EMBL" id="KAJ8343316.1"/>
    </source>
</evidence>
<reference evidence="2" key="1">
    <citation type="journal article" date="2023" name="Science">
        <title>Genome structures resolve the early diversification of teleost fishes.</title>
        <authorList>
            <person name="Parey E."/>
            <person name="Louis A."/>
            <person name="Montfort J."/>
            <person name="Bouchez O."/>
            <person name="Roques C."/>
            <person name="Iampietro C."/>
            <person name="Lluch J."/>
            <person name="Castinel A."/>
            <person name="Donnadieu C."/>
            <person name="Desvignes T."/>
            <person name="Floi Bucao C."/>
            <person name="Jouanno E."/>
            <person name="Wen M."/>
            <person name="Mejri S."/>
            <person name="Dirks R."/>
            <person name="Jansen H."/>
            <person name="Henkel C."/>
            <person name="Chen W.J."/>
            <person name="Zahm M."/>
            <person name="Cabau C."/>
            <person name="Klopp C."/>
            <person name="Thompson A.W."/>
            <person name="Robinson-Rechavi M."/>
            <person name="Braasch I."/>
            <person name="Lecointre G."/>
            <person name="Bobe J."/>
            <person name="Postlethwait J.H."/>
            <person name="Berthelot C."/>
            <person name="Roest Crollius H."/>
            <person name="Guiguen Y."/>
        </authorList>
    </citation>
    <scope>NUCLEOTIDE SEQUENCE</scope>
    <source>
        <strain evidence="2">WJC10195</strain>
    </source>
</reference>
<dbReference type="EMBL" id="JAINUF010000013">
    <property type="protein sequence ID" value="KAJ8343316.1"/>
    <property type="molecule type" value="Genomic_DNA"/>
</dbReference>